<name>E6QB42_9ZZZZ</name>
<gene>
    <name evidence="3" type="ORF">CARN5_1525</name>
    <name evidence="2" type="ORF">CARN5_2151</name>
</gene>
<evidence type="ECO:0000313" key="3">
    <source>
        <dbReference type="EMBL" id="CBI05024.1"/>
    </source>
</evidence>
<dbReference type="EMBL" id="CABP01000061">
    <property type="protein sequence ID" value="CBI04418.1"/>
    <property type="molecule type" value="Genomic_DNA"/>
</dbReference>
<organism evidence="2">
    <name type="scientific">mine drainage metagenome</name>
    <dbReference type="NCBI Taxonomy" id="410659"/>
    <lineage>
        <taxon>unclassified sequences</taxon>
        <taxon>metagenomes</taxon>
        <taxon>ecological metagenomes</taxon>
    </lineage>
</organism>
<proteinExistence type="predicted"/>
<dbReference type="AlphaFoldDB" id="E6QB42"/>
<dbReference type="GO" id="GO:0016740">
    <property type="term" value="F:transferase activity"/>
    <property type="evidence" value="ECO:0007669"/>
    <property type="project" value="UniProtKB-KW"/>
</dbReference>
<feature type="region of interest" description="Disordered" evidence="1">
    <location>
        <begin position="1"/>
        <end position="29"/>
    </location>
</feature>
<dbReference type="EMBL" id="CABP01000092">
    <property type="protein sequence ID" value="CBI05024.1"/>
    <property type="molecule type" value="Genomic_DNA"/>
</dbReference>
<reference evidence="2" key="1">
    <citation type="submission" date="2009-10" db="EMBL/GenBank/DDBJ databases">
        <title>Diversity of trophic interactions inside an arsenic-rich microbial ecosystem.</title>
        <authorList>
            <person name="Bertin P.N."/>
            <person name="Heinrich-Salmeron A."/>
            <person name="Pelletier E."/>
            <person name="Goulhen-Chollet F."/>
            <person name="Arsene-Ploetze F."/>
            <person name="Gallien S."/>
            <person name="Calteau A."/>
            <person name="Vallenet D."/>
            <person name="Casiot C."/>
            <person name="Chane-Woon-Ming B."/>
            <person name="Giloteaux L."/>
            <person name="Barakat M."/>
            <person name="Bonnefoy V."/>
            <person name="Bruneel O."/>
            <person name="Chandler M."/>
            <person name="Cleiss J."/>
            <person name="Duran R."/>
            <person name="Elbaz-Poulichet F."/>
            <person name="Fonknechten N."/>
            <person name="Lauga B."/>
            <person name="Mornico D."/>
            <person name="Ortet P."/>
            <person name="Schaeffer C."/>
            <person name="Siguier P."/>
            <person name="Alexander Thil Smith A."/>
            <person name="Van Dorsselaer A."/>
            <person name="Weissenbach J."/>
            <person name="Medigue C."/>
            <person name="Le Paslier D."/>
        </authorList>
    </citation>
    <scope>NUCLEOTIDE SEQUENCE</scope>
</reference>
<keyword evidence="2" id="KW-0808">Transferase</keyword>
<protein>
    <submittedName>
        <fullName evidence="2">Putative Glycosyl transferase, family 14</fullName>
    </submittedName>
</protein>
<accession>E6QB42</accession>
<evidence type="ECO:0000313" key="2">
    <source>
        <dbReference type="EMBL" id="CBI04418.1"/>
    </source>
</evidence>
<comment type="caution">
    <text evidence="2">The sequence shown here is derived from an EMBL/GenBank/DDBJ whole genome shotgun (WGS) entry which is preliminary data.</text>
</comment>
<evidence type="ECO:0000256" key="1">
    <source>
        <dbReference type="SAM" id="MobiDB-lite"/>
    </source>
</evidence>
<sequence>MNLTPKTKTIKPVLGDMPPAGYGGSPPRS</sequence>